<reference evidence="1 2" key="1">
    <citation type="journal article" date="2022" name="bioRxiv">
        <title>The genome of the oomycete Peronosclerospora sorghi, a cosmopolitan pathogen of maize and sorghum, is inflated with dispersed pseudogenes.</title>
        <authorList>
            <person name="Fletcher K."/>
            <person name="Martin F."/>
            <person name="Isakeit T."/>
            <person name="Cavanaugh K."/>
            <person name="Magill C."/>
            <person name="Michelmore R."/>
        </authorList>
    </citation>
    <scope>NUCLEOTIDE SEQUENCE [LARGE SCALE GENOMIC DNA]</scope>
    <source>
        <strain evidence="1">P6</strain>
    </source>
</reference>
<organism evidence="1 2">
    <name type="scientific">Peronosclerospora sorghi</name>
    <dbReference type="NCBI Taxonomy" id="230839"/>
    <lineage>
        <taxon>Eukaryota</taxon>
        <taxon>Sar</taxon>
        <taxon>Stramenopiles</taxon>
        <taxon>Oomycota</taxon>
        <taxon>Peronosporomycetes</taxon>
        <taxon>Peronosporales</taxon>
        <taxon>Peronosporaceae</taxon>
        <taxon>Peronosclerospora</taxon>
    </lineage>
</organism>
<gene>
    <name evidence="1" type="ORF">PsorP6_016325</name>
</gene>
<evidence type="ECO:0000313" key="1">
    <source>
        <dbReference type="EMBL" id="KAI9907310.1"/>
    </source>
</evidence>
<protein>
    <submittedName>
        <fullName evidence="1">Uncharacterized protein</fullName>
    </submittedName>
</protein>
<comment type="caution">
    <text evidence="1">The sequence shown here is derived from an EMBL/GenBank/DDBJ whole genome shotgun (WGS) entry which is preliminary data.</text>
</comment>
<dbReference type="EMBL" id="CM047587">
    <property type="protein sequence ID" value="KAI9907310.1"/>
    <property type="molecule type" value="Genomic_DNA"/>
</dbReference>
<accession>A0ACC0VMX4</accession>
<sequence length="138" mass="15462">MMSEYLDASLKWTIERAACAGYITLLNRLGKKEMPISPRELDWALCAAADRGDLGVVKWMTAYQPDMKCSTRFMDSAALRGHLNIIKRLHHYRDEGCTAASMDSTSAYGRLDVVMWLHENRSEGCTTAALDSALLEDI</sequence>
<evidence type="ECO:0000313" key="2">
    <source>
        <dbReference type="Proteomes" id="UP001163321"/>
    </source>
</evidence>
<name>A0ACC0VMX4_9STRA</name>
<keyword evidence="2" id="KW-1185">Reference proteome</keyword>
<proteinExistence type="predicted"/>
<dbReference type="Proteomes" id="UP001163321">
    <property type="component" value="Chromosome 8"/>
</dbReference>